<feature type="region of interest" description="Disordered" evidence="1">
    <location>
        <begin position="261"/>
        <end position="302"/>
    </location>
</feature>
<keyword evidence="3" id="KW-1185">Reference proteome</keyword>
<evidence type="ECO:0000256" key="1">
    <source>
        <dbReference type="SAM" id="MobiDB-lite"/>
    </source>
</evidence>
<evidence type="ECO:0000313" key="2">
    <source>
        <dbReference type="EMBL" id="WVZ65701.1"/>
    </source>
</evidence>
<dbReference type="Proteomes" id="UP001341281">
    <property type="component" value="Chromosome 03"/>
</dbReference>
<sequence length="433" mass="49303">MGAARPPQAAQMPATQAGSGCCPDALGPPRTVIRSQPARRPLGDITNFEDVRLGSEDAVLRLKEQKSKRAREKYASLPEEKKEEKRAKARASYYRRKSIKEHSMLPNQKTSVPNDLFPDAATDEMTRLGQSNDIDGDGFQDDDWLHRNDLYVRHSLDECKKTCEECNGVFPTMSSTVINGARDNTPYSAFKREKLREQYSRLSADAKHDKSTRSMEMRARRNSTRQVHDTPQQSALTQHASRPSAMMTRAGVRGVQKLFDSGLWEPDDPMHGVEENDLDNQDLDDGDVDMYDDAEPRPSNNRGFGKNELIIHAYFKKSHNWIGVDNECHRLQQSEVTSKKWIMVLLDKGIEFLQGDDPTIAKVIGALFMDWIGDLVEPTIVSKWLCQDLVPSQLQLDIAAKIHDLIDECPWRCEFFITIDFSLQYNEVRALMW</sequence>
<proteinExistence type="predicted"/>
<dbReference type="AlphaFoldDB" id="A0AAQ3T373"/>
<reference evidence="2 3" key="1">
    <citation type="submission" date="2024-02" db="EMBL/GenBank/DDBJ databases">
        <title>High-quality chromosome-scale genome assembly of Pensacola bahiagrass (Paspalum notatum Flugge var. saurae).</title>
        <authorList>
            <person name="Vega J.M."/>
            <person name="Podio M."/>
            <person name="Orjuela J."/>
            <person name="Siena L.A."/>
            <person name="Pessino S.C."/>
            <person name="Combes M.C."/>
            <person name="Mariac C."/>
            <person name="Albertini E."/>
            <person name="Pupilli F."/>
            <person name="Ortiz J.P.A."/>
            <person name="Leblanc O."/>
        </authorList>
    </citation>
    <scope>NUCLEOTIDE SEQUENCE [LARGE SCALE GENOMIC DNA]</scope>
    <source>
        <strain evidence="2">R1</strain>
        <tissue evidence="2">Leaf</tissue>
    </source>
</reference>
<name>A0AAQ3T373_PASNO</name>
<feature type="compositionally biased region" description="Polar residues" evidence="1">
    <location>
        <begin position="229"/>
        <end position="241"/>
    </location>
</feature>
<dbReference type="EMBL" id="CP144747">
    <property type="protein sequence ID" value="WVZ65701.1"/>
    <property type="molecule type" value="Genomic_DNA"/>
</dbReference>
<feature type="compositionally biased region" description="Acidic residues" evidence="1">
    <location>
        <begin position="275"/>
        <end position="293"/>
    </location>
</feature>
<feature type="non-terminal residue" evidence="2">
    <location>
        <position position="433"/>
    </location>
</feature>
<feature type="region of interest" description="Disordered" evidence="1">
    <location>
        <begin position="202"/>
        <end position="247"/>
    </location>
</feature>
<feature type="region of interest" description="Disordered" evidence="1">
    <location>
        <begin position="64"/>
        <end position="93"/>
    </location>
</feature>
<dbReference type="PROSITE" id="PS51257">
    <property type="entry name" value="PROKAR_LIPOPROTEIN"/>
    <property type="match status" value="1"/>
</dbReference>
<feature type="compositionally biased region" description="Low complexity" evidence="1">
    <location>
        <begin position="1"/>
        <end position="17"/>
    </location>
</feature>
<protein>
    <submittedName>
        <fullName evidence="2">Uncharacterized protein</fullName>
    </submittedName>
</protein>
<gene>
    <name evidence="2" type="ORF">U9M48_015020</name>
</gene>
<organism evidence="2 3">
    <name type="scientific">Paspalum notatum var. saurae</name>
    <dbReference type="NCBI Taxonomy" id="547442"/>
    <lineage>
        <taxon>Eukaryota</taxon>
        <taxon>Viridiplantae</taxon>
        <taxon>Streptophyta</taxon>
        <taxon>Embryophyta</taxon>
        <taxon>Tracheophyta</taxon>
        <taxon>Spermatophyta</taxon>
        <taxon>Magnoliopsida</taxon>
        <taxon>Liliopsida</taxon>
        <taxon>Poales</taxon>
        <taxon>Poaceae</taxon>
        <taxon>PACMAD clade</taxon>
        <taxon>Panicoideae</taxon>
        <taxon>Andropogonodae</taxon>
        <taxon>Paspaleae</taxon>
        <taxon>Paspalinae</taxon>
        <taxon>Paspalum</taxon>
    </lineage>
</organism>
<feature type="region of interest" description="Disordered" evidence="1">
    <location>
        <begin position="1"/>
        <end position="39"/>
    </location>
</feature>
<accession>A0AAQ3T373</accession>
<feature type="compositionally biased region" description="Basic and acidic residues" evidence="1">
    <location>
        <begin position="64"/>
        <end position="86"/>
    </location>
</feature>
<evidence type="ECO:0000313" key="3">
    <source>
        <dbReference type="Proteomes" id="UP001341281"/>
    </source>
</evidence>
<feature type="compositionally biased region" description="Basic and acidic residues" evidence="1">
    <location>
        <begin position="202"/>
        <end position="219"/>
    </location>
</feature>